<name>A0A1F5NMW3_9BACT</name>
<gene>
    <name evidence="1" type="ORF">A2751_01015</name>
</gene>
<accession>A0A1F5NMW3</accession>
<proteinExistence type="predicted"/>
<dbReference type="EMBL" id="MFEK01000010">
    <property type="protein sequence ID" value="OGE79025.1"/>
    <property type="molecule type" value="Genomic_DNA"/>
</dbReference>
<dbReference type="AlphaFoldDB" id="A0A1F5NMW3"/>
<evidence type="ECO:0000313" key="1">
    <source>
        <dbReference type="EMBL" id="OGE79025.1"/>
    </source>
</evidence>
<reference evidence="1 2" key="1">
    <citation type="journal article" date="2016" name="Nat. Commun.">
        <title>Thousands of microbial genomes shed light on interconnected biogeochemical processes in an aquifer system.</title>
        <authorList>
            <person name="Anantharaman K."/>
            <person name="Brown C.T."/>
            <person name="Hug L.A."/>
            <person name="Sharon I."/>
            <person name="Castelle C.J."/>
            <person name="Probst A.J."/>
            <person name="Thomas B.C."/>
            <person name="Singh A."/>
            <person name="Wilkins M.J."/>
            <person name="Karaoz U."/>
            <person name="Brodie E.L."/>
            <person name="Williams K.H."/>
            <person name="Hubbard S.S."/>
            <person name="Banfield J.F."/>
        </authorList>
    </citation>
    <scope>NUCLEOTIDE SEQUENCE [LARGE SCALE GENOMIC DNA]</scope>
</reference>
<organism evidence="1 2">
    <name type="scientific">Candidatus Doudnabacteria bacterium RIFCSPHIGHO2_01_FULL_46_14</name>
    <dbReference type="NCBI Taxonomy" id="1817824"/>
    <lineage>
        <taxon>Bacteria</taxon>
        <taxon>Candidatus Doudnaibacteriota</taxon>
    </lineage>
</organism>
<sequence length="132" mass="14495">MAELRSFIKRWLGIDLSKAKVFPPPSGTVLADGPGLVTLFEIYTRLGNDVNDFMYVAVYQPETSIVTIPDCIFITAENLNEISKVLTGFCTAGRIDNDGLIRLENCGVNLLAIPIFGKATIRSWICNQPQAS</sequence>
<evidence type="ECO:0000313" key="2">
    <source>
        <dbReference type="Proteomes" id="UP000176864"/>
    </source>
</evidence>
<protein>
    <submittedName>
        <fullName evidence="1">Uncharacterized protein</fullName>
    </submittedName>
</protein>
<dbReference type="Proteomes" id="UP000176864">
    <property type="component" value="Unassembled WGS sequence"/>
</dbReference>
<comment type="caution">
    <text evidence="1">The sequence shown here is derived from an EMBL/GenBank/DDBJ whole genome shotgun (WGS) entry which is preliminary data.</text>
</comment>